<dbReference type="InterPro" id="IPR038186">
    <property type="entry name" value="CHAD_dom_sf"/>
</dbReference>
<dbReference type="EMBL" id="QYBC01000002">
    <property type="protein sequence ID" value="RYB07087.1"/>
    <property type="molecule type" value="Genomic_DNA"/>
</dbReference>
<dbReference type="OrthoDB" id="9777271at2"/>
<feature type="domain" description="CHAD" evidence="3">
    <location>
        <begin position="341"/>
        <end position="615"/>
    </location>
</feature>
<reference evidence="4 5" key="2">
    <citation type="submission" date="2019-02" db="EMBL/GenBank/DDBJ databases">
        <title>'Lichenibacterium ramalinii' gen. nov. sp. nov., 'Lichenibacterium minor' gen. nov. sp. nov.</title>
        <authorList>
            <person name="Pankratov T."/>
        </authorList>
    </citation>
    <scope>NUCLEOTIDE SEQUENCE [LARGE SCALE GENOMIC DNA]</scope>
    <source>
        <strain evidence="4 5">RmlP001</strain>
    </source>
</reference>
<feature type="region of interest" description="Disordered" evidence="1">
    <location>
        <begin position="1"/>
        <end position="99"/>
    </location>
</feature>
<evidence type="ECO:0000256" key="1">
    <source>
        <dbReference type="SAM" id="MobiDB-lite"/>
    </source>
</evidence>
<dbReference type="Pfam" id="PF05235">
    <property type="entry name" value="CHAD"/>
    <property type="match status" value="1"/>
</dbReference>
<name>A0A4Q2RFX7_9HYPH</name>
<dbReference type="PROSITE" id="PS51707">
    <property type="entry name" value="CYTH"/>
    <property type="match status" value="1"/>
</dbReference>
<dbReference type="SUPFAM" id="SSF55154">
    <property type="entry name" value="CYTH-like phosphatases"/>
    <property type="match status" value="1"/>
</dbReference>
<dbReference type="Gene3D" id="1.40.20.10">
    <property type="entry name" value="CHAD domain"/>
    <property type="match status" value="1"/>
</dbReference>
<dbReference type="InterPro" id="IPR023577">
    <property type="entry name" value="CYTH_domain"/>
</dbReference>
<feature type="compositionally biased region" description="Low complexity" evidence="1">
    <location>
        <begin position="12"/>
        <end position="23"/>
    </location>
</feature>
<dbReference type="GO" id="GO:0046872">
    <property type="term" value="F:metal ion binding"/>
    <property type="evidence" value="ECO:0007669"/>
    <property type="project" value="TreeGrafter"/>
</dbReference>
<dbReference type="InterPro" id="IPR039013">
    <property type="entry name" value="YgiF"/>
</dbReference>
<sequence length="625" mass="67245">MARSKAGPKCSGAMAAKGGAAKGVSQVSKKGLPDMVTGSSGPPRKGAAFTGSSSLDRDSRRAAQASRHHAAPTGGGRTSTAGARRRRIPRQGSAMDPPGRSICWMTAWQGLRRQASLCAGCTRSLDAVMETEIKLALPAASRATVEGHPLFAAAEARTVRNLSTYYDTPDFALRARRVSLRVRDAGGNFVQTVKSLDAGKGFASRGEWEWPIASDALDRDALARDPEALALVARDLDRVGPVFTTDVDRTLRMLTLDGKTTVEAAVDAGEVRAGDRRSPLGELELELKGGPVGPMLRLAADLVRQGSLRLGSDPKSERGYALLTDALPPHRDVAELGLARDVTLGDAFPAMLDAAARGFALDLSPAARGDVEGIHRMRAAIRKMRTLFVLFAPYLEPVATARFNAELRDFGRVLGGGRDWDVFLTETLVEAGAEVGAEGLDVLRTVAEARRADAHAAVKAAVEGPLPTDLLLGLTLWTAEGGWLRKPGAAGDRLRDLLPDLLDRLERKALKRGRRIGTLGTEDLHGLRKSLKKLRYACEDVASLYDRADVHRHVGAIKKVLQDLGHINDAAVTAERMDELTAAGGPELAAPGEALLAWNAKRRKGSERDLRRRWRKFRHADPFWA</sequence>
<dbReference type="PANTHER" id="PTHR39569:SF1">
    <property type="entry name" value="INORGANIC TRIPHOSPHATASE"/>
    <property type="match status" value="1"/>
</dbReference>
<dbReference type="InterPro" id="IPR007899">
    <property type="entry name" value="CHAD_dom"/>
</dbReference>
<dbReference type="SMART" id="SM00880">
    <property type="entry name" value="CHAD"/>
    <property type="match status" value="1"/>
</dbReference>
<dbReference type="InterPro" id="IPR033469">
    <property type="entry name" value="CYTH-like_dom_sf"/>
</dbReference>
<comment type="caution">
    <text evidence="4">The sequence shown here is derived from an EMBL/GenBank/DDBJ whole genome shotgun (WGS) entry which is preliminary data.</text>
</comment>
<evidence type="ECO:0000259" key="3">
    <source>
        <dbReference type="PROSITE" id="PS51708"/>
    </source>
</evidence>
<dbReference type="AlphaFoldDB" id="A0A4Q2RFX7"/>
<evidence type="ECO:0000313" key="5">
    <source>
        <dbReference type="Proteomes" id="UP000289411"/>
    </source>
</evidence>
<dbReference type="PROSITE" id="PS51708">
    <property type="entry name" value="CHAD"/>
    <property type="match status" value="1"/>
</dbReference>
<dbReference type="Gene3D" id="2.40.320.10">
    <property type="entry name" value="Hypothetical Protein Pfu-838710-001"/>
    <property type="match status" value="1"/>
</dbReference>
<dbReference type="SMART" id="SM01118">
    <property type="entry name" value="CYTH"/>
    <property type="match status" value="1"/>
</dbReference>
<organism evidence="4 5">
    <name type="scientific">Lichenibacterium ramalinae</name>
    <dbReference type="NCBI Taxonomy" id="2316527"/>
    <lineage>
        <taxon>Bacteria</taxon>
        <taxon>Pseudomonadati</taxon>
        <taxon>Pseudomonadota</taxon>
        <taxon>Alphaproteobacteria</taxon>
        <taxon>Hyphomicrobiales</taxon>
        <taxon>Lichenihabitantaceae</taxon>
        <taxon>Lichenibacterium</taxon>
    </lineage>
</organism>
<dbReference type="Pfam" id="PF01928">
    <property type="entry name" value="CYTH"/>
    <property type="match status" value="1"/>
</dbReference>
<reference evidence="4 5" key="1">
    <citation type="submission" date="2018-09" db="EMBL/GenBank/DDBJ databases">
        <authorList>
            <person name="Grouzdev D.S."/>
            <person name="Krutkina M.S."/>
        </authorList>
    </citation>
    <scope>NUCLEOTIDE SEQUENCE [LARGE SCALE GENOMIC DNA]</scope>
    <source>
        <strain evidence="4 5">RmlP001</strain>
    </source>
</reference>
<proteinExistence type="predicted"/>
<keyword evidence="5" id="KW-1185">Reference proteome</keyword>
<dbReference type="PANTHER" id="PTHR39569">
    <property type="entry name" value="INORGANIC TRIPHOSPHATASE"/>
    <property type="match status" value="1"/>
</dbReference>
<feature type="domain" description="CYTH" evidence="2">
    <location>
        <begin position="128"/>
        <end position="326"/>
    </location>
</feature>
<evidence type="ECO:0000259" key="2">
    <source>
        <dbReference type="PROSITE" id="PS51707"/>
    </source>
</evidence>
<accession>A0A4Q2RFX7</accession>
<gene>
    <name evidence="4" type="ORF">D3272_03160</name>
</gene>
<dbReference type="Proteomes" id="UP000289411">
    <property type="component" value="Unassembled WGS sequence"/>
</dbReference>
<evidence type="ECO:0000313" key="4">
    <source>
        <dbReference type="EMBL" id="RYB07087.1"/>
    </source>
</evidence>
<dbReference type="GO" id="GO:0050355">
    <property type="term" value="F:inorganic triphosphate phosphatase activity"/>
    <property type="evidence" value="ECO:0007669"/>
    <property type="project" value="InterPro"/>
</dbReference>
<protein>
    <submittedName>
        <fullName evidence="4">CHAD domain-containing protein</fullName>
    </submittedName>
</protein>
<dbReference type="CDD" id="cd07756">
    <property type="entry name" value="CYTH-like_Pase_CHAD"/>
    <property type="match status" value="1"/>
</dbReference>